<evidence type="ECO:0000256" key="4">
    <source>
        <dbReference type="ARBA" id="ARBA00022840"/>
    </source>
</evidence>
<evidence type="ECO:0000256" key="7">
    <source>
        <dbReference type="ARBA" id="ARBA00025902"/>
    </source>
</evidence>
<dbReference type="InterPro" id="IPR045076">
    <property type="entry name" value="MutS"/>
</dbReference>
<feature type="compositionally biased region" description="Polar residues" evidence="10">
    <location>
        <begin position="20"/>
        <end position="31"/>
    </location>
</feature>
<dbReference type="SUPFAM" id="SSF53150">
    <property type="entry name" value="DNA repair protein MutS, domain II"/>
    <property type="match status" value="1"/>
</dbReference>
<dbReference type="GO" id="GO:0007131">
    <property type="term" value="P:reciprocal meiotic recombination"/>
    <property type="evidence" value="ECO:0007669"/>
    <property type="project" value="TreeGrafter"/>
</dbReference>
<evidence type="ECO:0000259" key="11">
    <source>
        <dbReference type="PROSITE" id="PS00486"/>
    </source>
</evidence>
<proteinExistence type="inferred from homology"/>
<feature type="region of interest" description="Disordered" evidence="10">
    <location>
        <begin position="843"/>
        <end position="892"/>
    </location>
</feature>
<evidence type="ECO:0000256" key="10">
    <source>
        <dbReference type="SAM" id="MobiDB-lite"/>
    </source>
</evidence>
<dbReference type="InterPro" id="IPR007861">
    <property type="entry name" value="DNA_mismatch_repair_MutS_clamp"/>
</dbReference>
<dbReference type="FunFam" id="3.40.50.300:FF:000870">
    <property type="entry name" value="MutS protein homolog 4"/>
    <property type="match status" value="1"/>
</dbReference>
<dbReference type="Proteomes" id="UP000701801">
    <property type="component" value="Unassembled WGS sequence"/>
</dbReference>
<keyword evidence="6" id="KW-0469">Meiosis</keyword>
<keyword evidence="3" id="KW-0547">Nucleotide-binding</keyword>
<feature type="compositionally biased region" description="Polar residues" evidence="10">
    <location>
        <begin position="866"/>
        <end position="876"/>
    </location>
</feature>
<dbReference type="InterPro" id="IPR007696">
    <property type="entry name" value="DNA_mismatch_repair_MutS_core"/>
</dbReference>
<dbReference type="GO" id="GO:0030983">
    <property type="term" value="F:mismatched DNA binding"/>
    <property type="evidence" value="ECO:0007669"/>
    <property type="project" value="InterPro"/>
</dbReference>
<reference evidence="12" key="1">
    <citation type="submission" date="2021-07" db="EMBL/GenBank/DDBJ databases">
        <authorList>
            <person name="Durling M."/>
        </authorList>
    </citation>
    <scope>NUCLEOTIDE SEQUENCE</scope>
</reference>
<comment type="similarity">
    <text evidence="1">Belongs to the DNA mismatch repair MutS family. MSH3 subfamily.</text>
</comment>
<keyword evidence="5" id="KW-0238">DNA-binding</keyword>
<feature type="compositionally biased region" description="Low complexity" evidence="10">
    <location>
        <begin position="42"/>
        <end position="58"/>
    </location>
</feature>
<dbReference type="Gene3D" id="3.30.420.110">
    <property type="entry name" value="MutS, connector domain"/>
    <property type="match status" value="1"/>
</dbReference>
<keyword evidence="4" id="KW-0067">ATP-binding</keyword>
<sequence>MATPRPSTSYSYASTTRTSGQYEYTTSSQAGALSMPRPPTSRPSSGRPSTARPGTARPSTRRSSRTGSTIGGGDSQQIICAISEGRGVTPTVGLAFVNITTGEAVLSQICDNQFYAHTINKLQVFDPTEILIVSTAAPPNPKSKMFQIVEENVMGATIVAVDRKYWSETSGLELIQQLAFTQDLDALKVAIGGNYFATCCFAAALKYVQLKKGVTFAFHSLRINYQPSEGSMMIDLSTIHSLELIQNLQDAKSKHSLFGLMNETLTPMGSRLLRSWILQPSTQPHVLQKRYDAVEELMTVDGMFYQTREVLKGLHDVEKLLTLLIIIPLHPDPRHSEQSINNILMLKNFVEIAPKLFEILGCARSPLLCEIRDHCNPDNIDPTIQLIKEVINDDVTYQRKPLELRNQRTYAVKAGVSGFLDVARQTFKESTEDVHQHVTGITQEYDIQVETRYDNARQYYLRVLESEFDQKPMPDVLINRFQNKGYIECQTLFLMKLNQRISDSHAEVVLTSDKTVQELLDNIRGEISSLFKVCESIALLDMIAGFAHSAIANDYAKPEIGDCIMIEAGRHPVKEKVNKGKFVPNDVYATQQSRFQVITGCNMSGKSTYIRSIALMCVMAQVGSYVPAQFARFPIFRQLFARVSVDDSIEANVSTFASEMRETAFILRNIDEHSLAIIDELGRGTSTRDGLAIALSIAETLVGSKAMIWFVTHFSELAQIMQHRPGVVNQHLAIDTSEENTMTMLYKVQASYAQEEHYGLALARVVDLPPQVLEVAERVTKALDDQVEAKRKSSKAVAIAKRRKLVLSLKETLQQAAASSMEPSVLLSWLRKLQEEFIRRMDAIDNDIPSSDEEDDDEEDDDEDQQGITESMTGTSGDVMGSGREANSILSS</sequence>
<evidence type="ECO:0000256" key="1">
    <source>
        <dbReference type="ARBA" id="ARBA00007094"/>
    </source>
</evidence>
<dbReference type="PROSITE" id="PS00486">
    <property type="entry name" value="DNA_MISMATCH_REPAIR_2"/>
    <property type="match status" value="1"/>
</dbReference>
<dbReference type="PIRSF" id="PIRSF005813">
    <property type="entry name" value="MSH2"/>
    <property type="match status" value="1"/>
</dbReference>
<dbReference type="SUPFAM" id="SSF52540">
    <property type="entry name" value="P-loop containing nucleoside triphosphate hydrolases"/>
    <property type="match status" value="1"/>
</dbReference>
<dbReference type="InterPro" id="IPR007860">
    <property type="entry name" value="DNA_mmatch_repair_MutS_con_dom"/>
</dbReference>
<evidence type="ECO:0000256" key="5">
    <source>
        <dbReference type="ARBA" id="ARBA00023125"/>
    </source>
</evidence>
<feature type="region of interest" description="Disordered" evidence="10">
    <location>
        <begin position="1"/>
        <end position="75"/>
    </location>
</feature>
<dbReference type="SMART" id="SM00534">
    <property type="entry name" value="MUTSac"/>
    <property type="match status" value="1"/>
</dbReference>
<dbReference type="GO" id="GO:0005634">
    <property type="term" value="C:nucleus"/>
    <property type="evidence" value="ECO:0007669"/>
    <property type="project" value="TreeGrafter"/>
</dbReference>
<evidence type="ECO:0000256" key="6">
    <source>
        <dbReference type="ARBA" id="ARBA00023254"/>
    </source>
</evidence>
<gene>
    <name evidence="12" type="ORF">HYALB_00002153</name>
</gene>
<dbReference type="InterPro" id="IPR000432">
    <property type="entry name" value="DNA_mismatch_repair_MutS_C"/>
</dbReference>
<dbReference type="Pfam" id="PF05190">
    <property type="entry name" value="MutS_IV"/>
    <property type="match status" value="1"/>
</dbReference>
<dbReference type="Pfam" id="PF05192">
    <property type="entry name" value="MutS_III"/>
    <property type="match status" value="1"/>
</dbReference>
<dbReference type="GO" id="GO:0006298">
    <property type="term" value="P:mismatch repair"/>
    <property type="evidence" value="ECO:0007669"/>
    <property type="project" value="InterPro"/>
</dbReference>
<evidence type="ECO:0000256" key="2">
    <source>
        <dbReference type="ARBA" id="ARBA00022151"/>
    </source>
</evidence>
<name>A0A9N9Q6P4_9HELO</name>
<protein>
    <recommendedName>
        <fullName evidence="2 9">DNA mismatch repair protein MSH3</fullName>
    </recommendedName>
    <alternativeName>
        <fullName evidence="2 9">DNA mismatch repair protein MSH3</fullName>
    </alternativeName>
    <alternativeName>
        <fullName evidence="8">MutS protein homolog 3</fullName>
    </alternativeName>
</protein>
<dbReference type="PANTHER" id="PTHR11361:SF21">
    <property type="entry name" value="MUTS PROTEIN HOMOLOG 4"/>
    <property type="match status" value="1"/>
</dbReference>
<organism evidence="12 13">
    <name type="scientific">Hymenoscyphus albidus</name>
    <dbReference type="NCBI Taxonomy" id="595503"/>
    <lineage>
        <taxon>Eukaryota</taxon>
        <taxon>Fungi</taxon>
        <taxon>Dikarya</taxon>
        <taxon>Ascomycota</taxon>
        <taxon>Pezizomycotina</taxon>
        <taxon>Leotiomycetes</taxon>
        <taxon>Helotiales</taxon>
        <taxon>Helotiaceae</taxon>
        <taxon>Hymenoscyphus</taxon>
    </lineage>
</organism>
<dbReference type="AlphaFoldDB" id="A0A9N9Q6P4"/>
<feature type="compositionally biased region" description="Acidic residues" evidence="10">
    <location>
        <begin position="850"/>
        <end position="865"/>
    </location>
</feature>
<dbReference type="EMBL" id="CAJVRM010000184">
    <property type="protein sequence ID" value="CAG8976637.1"/>
    <property type="molecule type" value="Genomic_DNA"/>
</dbReference>
<dbReference type="OrthoDB" id="276261at2759"/>
<evidence type="ECO:0000256" key="3">
    <source>
        <dbReference type="ARBA" id="ARBA00022741"/>
    </source>
</evidence>
<dbReference type="InterPro" id="IPR036678">
    <property type="entry name" value="MutS_con_dom_sf"/>
</dbReference>
<dbReference type="InterPro" id="IPR036187">
    <property type="entry name" value="DNA_mismatch_repair_MutS_sf"/>
</dbReference>
<evidence type="ECO:0000256" key="8">
    <source>
        <dbReference type="ARBA" id="ARBA00029792"/>
    </source>
</evidence>
<evidence type="ECO:0000256" key="9">
    <source>
        <dbReference type="ARBA" id="ARBA00073774"/>
    </source>
</evidence>
<feature type="compositionally biased region" description="Low complexity" evidence="10">
    <location>
        <begin position="1"/>
        <end position="19"/>
    </location>
</feature>
<dbReference type="Pfam" id="PF05188">
    <property type="entry name" value="MutS_II"/>
    <property type="match status" value="1"/>
</dbReference>
<dbReference type="SUPFAM" id="SSF48334">
    <property type="entry name" value="DNA repair protein MutS, domain III"/>
    <property type="match status" value="1"/>
</dbReference>
<dbReference type="Gene3D" id="1.10.1420.10">
    <property type="match status" value="2"/>
</dbReference>
<dbReference type="InterPro" id="IPR011184">
    <property type="entry name" value="DNA_mismatch_repair_Msh2"/>
</dbReference>
<evidence type="ECO:0000313" key="12">
    <source>
        <dbReference type="EMBL" id="CAG8976637.1"/>
    </source>
</evidence>
<dbReference type="GO" id="GO:0140664">
    <property type="term" value="F:ATP-dependent DNA damage sensor activity"/>
    <property type="evidence" value="ECO:0007669"/>
    <property type="project" value="InterPro"/>
</dbReference>
<comment type="caution">
    <text evidence="12">The sequence shown here is derived from an EMBL/GenBank/DDBJ whole genome shotgun (WGS) entry which is preliminary data.</text>
</comment>
<dbReference type="InterPro" id="IPR027417">
    <property type="entry name" value="P-loop_NTPase"/>
</dbReference>
<dbReference type="GO" id="GO:0005524">
    <property type="term" value="F:ATP binding"/>
    <property type="evidence" value="ECO:0007669"/>
    <property type="project" value="UniProtKB-KW"/>
</dbReference>
<comment type="subunit">
    <text evidence="7">Heterodimer consisting of MSH2-MSH3 (MutS beta). Forms a ternary complex with MutL alpha (MLH1-PMS1).</text>
</comment>
<feature type="domain" description="DNA mismatch repair proteins mutS family" evidence="11">
    <location>
        <begin position="674"/>
        <end position="690"/>
    </location>
</feature>
<dbReference type="PANTHER" id="PTHR11361">
    <property type="entry name" value="DNA MISMATCH REPAIR PROTEIN MUTS FAMILY MEMBER"/>
    <property type="match status" value="1"/>
</dbReference>
<dbReference type="Pfam" id="PF00488">
    <property type="entry name" value="MutS_V"/>
    <property type="match status" value="1"/>
</dbReference>
<dbReference type="Gene3D" id="3.40.50.300">
    <property type="entry name" value="P-loop containing nucleotide triphosphate hydrolases"/>
    <property type="match status" value="1"/>
</dbReference>
<keyword evidence="13" id="KW-1185">Reference proteome</keyword>
<accession>A0A9N9Q6P4</accession>
<dbReference type="SMART" id="SM00533">
    <property type="entry name" value="MUTSd"/>
    <property type="match status" value="1"/>
</dbReference>
<evidence type="ECO:0000313" key="13">
    <source>
        <dbReference type="Proteomes" id="UP000701801"/>
    </source>
</evidence>